<keyword evidence="4" id="KW-1185">Reference proteome</keyword>
<comment type="caution">
    <text evidence="3">The sequence shown here is derived from an EMBL/GenBank/DDBJ whole genome shotgun (WGS) entry which is preliminary data.</text>
</comment>
<evidence type="ECO:0000313" key="3">
    <source>
        <dbReference type="EMBL" id="TGO70450.1"/>
    </source>
</evidence>
<keyword evidence="2" id="KW-0732">Signal</keyword>
<accession>A0A4Z1JFX7</accession>
<proteinExistence type="predicted"/>
<evidence type="ECO:0000256" key="2">
    <source>
        <dbReference type="SAM" id="SignalP"/>
    </source>
</evidence>
<gene>
    <name evidence="3" type="ORF">BELL_0724g00060</name>
</gene>
<feature type="chain" id="PRO_5021416542" evidence="2">
    <location>
        <begin position="19"/>
        <end position="115"/>
    </location>
</feature>
<evidence type="ECO:0000313" key="4">
    <source>
        <dbReference type="Proteomes" id="UP000297229"/>
    </source>
</evidence>
<dbReference type="EMBL" id="PQXM01000722">
    <property type="protein sequence ID" value="TGO70450.1"/>
    <property type="molecule type" value="Genomic_DNA"/>
</dbReference>
<dbReference type="Proteomes" id="UP000297229">
    <property type="component" value="Unassembled WGS sequence"/>
</dbReference>
<feature type="region of interest" description="Disordered" evidence="1">
    <location>
        <begin position="53"/>
        <end position="75"/>
    </location>
</feature>
<dbReference type="AlphaFoldDB" id="A0A4Z1JFX7"/>
<protein>
    <submittedName>
        <fullName evidence="3">Uncharacterized protein</fullName>
    </submittedName>
</protein>
<reference evidence="3 4" key="1">
    <citation type="submission" date="2017-12" db="EMBL/GenBank/DDBJ databases">
        <title>Comparative genomics of Botrytis spp.</title>
        <authorList>
            <person name="Valero-Jimenez C.A."/>
            <person name="Tapia P."/>
            <person name="Veloso J."/>
            <person name="Silva-Moreno E."/>
            <person name="Staats M."/>
            <person name="Valdes J.H."/>
            <person name="Van Kan J.A.L."/>
        </authorList>
    </citation>
    <scope>NUCLEOTIDE SEQUENCE [LARGE SCALE GENOMIC DNA]</scope>
    <source>
        <strain evidence="3 4">Be9601</strain>
    </source>
</reference>
<evidence type="ECO:0000256" key="1">
    <source>
        <dbReference type="SAM" id="MobiDB-lite"/>
    </source>
</evidence>
<organism evidence="3 4">
    <name type="scientific">Botrytis elliptica</name>
    <dbReference type="NCBI Taxonomy" id="278938"/>
    <lineage>
        <taxon>Eukaryota</taxon>
        <taxon>Fungi</taxon>
        <taxon>Dikarya</taxon>
        <taxon>Ascomycota</taxon>
        <taxon>Pezizomycotina</taxon>
        <taxon>Leotiomycetes</taxon>
        <taxon>Helotiales</taxon>
        <taxon>Sclerotiniaceae</taxon>
        <taxon>Botrytis</taxon>
    </lineage>
</organism>
<feature type="signal peptide" evidence="2">
    <location>
        <begin position="1"/>
        <end position="18"/>
    </location>
</feature>
<sequence length="115" mass="12089">MARSIILIHIVSQTSVNAAVDKSTDDEIKAGINIEIKYSIFRLAISIFQAENRKSEADTRSTPTPTSICTVGGEDYGVGREGAGVGDAEGKGKGCEHAFVDEGGDGEVWGVVEMG</sequence>
<feature type="compositionally biased region" description="Polar residues" evidence="1">
    <location>
        <begin position="60"/>
        <end position="69"/>
    </location>
</feature>
<name>A0A4Z1JFX7_9HELO</name>